<dbReference type="AlphaFoldDB" id="A0A9D1J9T1"/>
<reference evidence="1" key="1">
    <citation type="submission" date="2020-10" db="EMBL/GenBank/DDBJ databases">
        <authorList>
            <person name="Gilroy R."/>
        </authorList>
    </citation>
    <scope>NUCLEOTIDE SEQUENCE</scope>
    <source>
        <strain evidence="1">ChiSjej5B23-6657</strain>
    </source>
</reference>
<name>A0A9D1J9T1_9FIRM</name>
<organism evidence="1 2">
    <name type="scientific">Candidatus Pullilachnospira gallistercoris</name>
    <dbReference type="NCBI Taxonomy" id="2840911"/>
    <lineage>
        <taxon>Bacteria</taxon>
        <taxon>Bacillati</taxon>
        <taxon>Bacillota</taxon>
        <taxon>Clostridia</taxon>
        <taxon>Lachnospirales</taxon>
        <taxon>Lachnospiraceae</taxon>
        <taxon>Lachnospiraceae incertae sedis</taxon>
        <taxon>Candidatus Pullilachnospira</taxon>
    </lineage>
</organism>
<reference evidence="1" key="2">
    <citation type="journal article" date="2021" name="PeerJ">
        <title>Extensive microbial diversity within the chicken gut microbiome revealed by metagenomics and culture.</title>
        <authorList>
            <person name="Gilroy R."/>
            <person name="Ravi A."/>
            <person name="Getino M."/>
            <person name="Pursley I."/>
            <person name="Horton D.L."/>
            <person name="Alikhan N.F."/>
            <person name="Baker D."/>
            <person name="Gharbi K."/>
            <person name="Hall N."/>
            <person name="Watson M."/>
            <person name="Adriaenssens E.M."/>
            <person name="Foster-Nyarko E."/>
            <person name="Jarju S."/>
            <person name="Secka A."/>
            <person name="Antonio M."/>
            <person name="Oren A."/>
            <person name="Chaudhuri R.R."/>
            <person name="La Ragione R."/>
            <person name="Hildebrand F."/>
            <person name="Pallen M.J."/>
        </authorList>
    </citation>
    <scope>NUCLEOTIDE SEQUENCE</scope>
    <source>
        <strain evidence="1">ChiSjej5B23-6657</strain>
    </source>
</reference>
<evidence type="ECO:0000313" key="2">
    <source>
        <dbReference type="Proteomes" id="UP000823912"/>
    </source>
</evidence>
<dbReference type="Proteomes" id="UP000823912">
    <property type="component" value="Unassembled WGS sequence"/>
</dbReference>
<accession>A0A9D1J9T1</accession>
<comment type="caution">
    <text evidence="1">The sequence shown here is derived from an EMBL/GenBank/DDBJ whole genome shotgun (WGS) entry which is preliminary data.</text>
</comment>
<dbReference type="EMBL" id="DVHM01000005">
    <property type="protein sequence ID" value="HIR69707.1"/>
    <property type="molecule type" value="Genomic_DNA"/>
</dbReference>
<evidence type="ECO:0000313" key="1">
    <source>
        <dbReference type="EMBL" id="HIR69707.1"/>
    </source>
</evidence>
<proteinExistence type="predicted"/>
<gene>
    <name evidence="1" type="ORF">IAA55_00305</name>
</gene>
<sequence length="211" mass="23753">MTCWDRLEFDVGERTIVFVPDQIWEEEPGGELYRCAAAETDRVIGRKADTAFLLLFGQGEETGAEVRAEAEKLEQELGERYRYYLAGRALRIFLFHDGEDTLQGWEVPAAGLPDSALYPCSGGDFSGGTAVFSCRSFRDGMEEEERVFAMLRLYREADGFREAETFFSGEMTERGSVSLIHEGREIGCGHLEFPGGHQPEKGGRFFCELVF</sequence>
<protein>
    <submittedName>
        <fullName evidence="1">Uncharacterized protein</fullName>
    </submittedName>
</protein>